<dbReference type="AlphaFoldDB" id="A0AAW0AWW6"/>
<feature type="region of interest" description="Disordered" evidence="1">
    <location>
        <begin position="71"/>
        <end position="139"/>
    </location>
</feature>
<comment type="caution">
    <text evidence="2">The sequence shown here is derived from an EMBL/GenBank/DDBJ whole genome shotgun (WGS) entry which is preliminary data.</text>
</comment>
<dbReference type="EMBL" id="JAWWNJ010000047">
    <property type="protein sequence ID" value="KAK7017842.1"/>
    <property type="molecule type" value="Genomic_DNA"/>
</dbReference>
<dbReference type="Proteomes" id="UP001362999">
    <property type="component" value="Unassembled WGS sequence"/>
</dbReference>
<feature type="compositionally biased region" description="Polar residues" evidence="1">
    <location>
        <begin position="122"/>
        <end position="131"/>
    </location>
</feature>
<evidence type="ECO:0000313" key="3">
    <source>
        <dbReference type="Proteomes" id="UP001362999"/>
    </source>
</evidence>
<name>A0AAW0AWW6_9AGAR</name>
<proteinExistence type="predicted"/>
<gene>
    <name evidence="2" type="ORF">R3P38DRAFT_3201500</name>
</gene>
<accession>A0AAW0AWW6</accession>
<reference evidence="2 3" key="1">
    <citation type="journal article" date="2024" name="J Genomics">
        <title>Draft genome sequencing and assembly of Favolaschia claudopus CIRM-BRFM 2984 isolated from oak limbs.</title>
        <authorList>
            <person name="Navarro D."/>
            <person name="Drula E."/>
            <person name="Chaduli D."/>
            <person name="Cazenave R."/>
            <person name="Ahrendt S."/>
            <person name="Wang J."/>
            <person name="Lipzen A."/>
            <person name="Daum C."/>
            <person name="Barry K."/>
            <person name="Grigoriev I.V."/>
            <person name="Favel A."/>
            <person name="Rosso M.N."/>
            <person name="Martin F."/>
        </authorList>
    </citation>
    <scope>NUCLEOTIDE SEQUENCE [LARGE SCALE GENOMIC DNA]</scope>
    <source>
        <strain evidence="2 3">CIRM-BRFM 2984</strain>
    </source>
</reference>
<evidence type="ECO:0000313" key="2">
    <source>
        <dbReference type="EMBL" id="KAK7017842.1"/>
    </source>
</evidence>
<evidence type="ECO:0000256" key="1">
    <source>
        <dbReference type="SAM" id="MobiDB-lite"/>
    </source>
</evidence>
<sequence>MARRFSIDHKLYKAKGKLRTLQNEMNQDMPAEPGATQHALENRVSINYWKQKVEEEQANAKTGEDVVAALEAEYQKQPTSAAAKAPHTSSIDDPAGSSPLTPPPTPSGPPPTTSPPSRLADVSTSHISQATEHNHKLRI</sequence>
<keyword evidence="3" id="KW-1185">Reference proteome</keyword>
<organism evidence="2 3">
    <name type="scientific">Favolaschia claudopus</name>
    <dbReference type="NCBI Taxonomy" id="2862362"/>
    <lineage>
        <taxon>Eukaryota</taxon>
        <taxon>Fungi</taxon>
        <taxon>Dikarya</taxon>
        <taxon>Basidiomycota</taxon>
        <taxon>Agaricomycotina</taxon>
        <taxon>Agaricomycetes</taxon>
        <taxon>Agaricomycetidae</taxon>
        <taxon>Agaricales</taxon>
        <taxon>Marasmiineae</taxon>
        <taxon>Mycenaceae</taxon>
        <taxon>Favolaschia</taxon>
    </lineage>
</organism>
<protein>
    <submittedName>
        <fullName evidence="2">Uncharacterized protein</fullName>
    </submittedName>
</protein>
<feature type="compositionally biased region" description="Pro residues" evidence="1">
    <location>
        <begin position="100"/>
        <end position="114"/>
    </location>
</feature>